<dbReference type="VEuPathDB" id="FungiDB:CDV56_106628"/>
<accession>A0A397H3C0</accession>
<keyword evidence="4" id="KW-1185">Reference proteome</keyword>
<dbReference type="GeneID" id="38128602"/>
<feature type="domain" description="Peptidase M20 dimerisation" evidence="2">
    <location>
        <begin position="99"/>
        <end position="171"/>
    </location>
</feature>
<dbReference type="STRING" id="41047.A0A397H3C0"/>
<dbReference type="AlphaFoldDB" id="A0A397H3C0"/>
<organism evidence="3 4">
    <name type="scientific">Aspergillus thermomutatus</name>
    <name type="common">Neosartorya pseudofischeri</name>
    <dbReference type="NCBI Taxonomy" id="41047"/>
    <lineage>
        <taxon>Eukaryota</taxon>
        <taxon>Fungi</taxon>
        <taxon>Dikarya</taxon>
        <taxon>Ascomycota</taxon>
        <taxon>Pezizomycotina</taxon>
        <taxon>Eurotiomycetes</taxon>
        <taxon>Eurotiomycetidae</taxon>
        <taxon>Eurotiales</taxon>
        <taxon>Aspergillaceae</taxon>
        <taxon>Aspergillus</taxon>
        <taxon>Aspergillus subgen. Fumigati</taxon>
    </lineage>
</organism>
<comment type="caution">
    <text evidence="3">The sequence shown here is derived from an EMBL/GenBank/DDBJ whole genome shotgun (WGS) entry which is preliminary data.</text>
</comment>
<reference evidence="3" key="1">
    <citation type="submission" date="2018-08" db="EMBL/GenBank/DDBJ databases">
        <title>Draft genome sequence of azole-resistant Aspergillus thermomutatus (Neosartorya pseudofischeri) strain HMR AF 39, isolated from a human nasal aspirate.</title>
        <authorList>
            <person name="Parent-Michaud M."/>
            <person name="Dufresne P.J."/>
            <person name="Fournier E."/>
            <person name="Martineau C."/>
            <person name="Moreira S."/>
            <person name="Perkins V."/>
            <person name="De Repentigny L."/>
            <person name="Dufresne S.F."/>
        </authorList>
    </citation>
    <scope>NUCLEOTIDE SEQUENCE [LARGE SCALE GENOMIC DNA]</scope>
    <source>
        <strain evidence="3">HMR AF 39</strain>
    </source>
</reference>
<dbReference type="Gene3D" id="3.30.70.360">
    <property type="match status" value="1"/>
</dbReference>
<dbReference type="RefSeq" id="XP_026614156.1">
    <property type="nucleotide sequence ID" value="XM_026760247.1"/>
</dbReference>
<dbReference type="Gene3D" id="3.40.630.10">
    <property type="entry name" value="Zn peptidases"/>
    <property type="match status" value="1"/>
</dbReference>
<dbReference type="InterPro" id="IPR011650">
    <property type="entry name" value="Peptidase_M20_dimer"/>
</dbReference>
<name>A0A397H3C0_ASPTH</name>
<evidence type="ECO:0000256" key="1">
    <source>
        <dbReference type="SAM" id="MobiDB-lite"/>
    </source>
</evidence>
<dbReference type="SUPFAM" id="SSF53187">
    <property type="entry name" value="Zn-dependent exopeptidases"/>
    <property type="match status" value="1"/>
</dbReference>
<evidence type="ECO:0000313" key="4">
    <source>
        <dbReference type="Proteomes" id="UP000215305"/>
    </source>
</evidence>
<sequence>MRTGSRQHSSLQSAIKDAVLTGFLALAYAIKRFGLPGRAQLLGTPAEEDGGGKIDLISAGAYKRVDLSLMIHPMSEDEFLGRKVTGIAGRSSIALYDITCTYEGVSAHAGANPWEGVNALDAIVMAYNGVSMLPQQIRPDERIHGAIVQAPTITNAIPELTKTKYTVRSPTITGTRVLGERVRRCLAAGALATGCKITLEESSLYAGLVVNSSLCEEFARNRADEGDRILQTDDIPMTGSTDQGNVSRE</sequence>
<dbReference type="GO" id="GO:0016805">
    <property type="term" value="F:dipeptidase activity"/>
    <property type="evidence" value="ECO:0007669"/>
    <property type="project" value="TreeGrafter"/>
</dbReference>
<feature type="compositionally biased region" description="Polar residues" evidence="1">
    <location>
        <begin position="238"/>
        <end position="249"/>
    </location>
</feature>
<dbReference type="PANTHER" id="PTHR30575">
    <property type="entry name" value="PEPTIDASE M20"/>
    <property type="match status" value="1"/>
</dbReference>
<dbReference type="EMBL" id="NKHU02000105">
    <property type="protein sequence ID" value="RHZ54890.1"/>
    <property type="molecule type" value="Genomic_DNA"/>
</dbReference>
<dbReference type="FunFam" id="3.30.70.360:FF:000004">
    <property type="entry name" value="Peptidase M20 domain-containing protein 2"/>
    <property type="match status" value="1"/>
</dbReference>
<dbReference type="Pfam" id="PF07687">
    <property type="entry name" value="M20_dimer"/>
    <property type="match status" value="1"/>
</dbReference>
<dbReference type="PANTHER" id="PTHR30575:SF8">
    <property type="entry name" value="PEPTIDASE M20 DOMAIN-CONTAINING PROTEIN 2"/>
    <property type="match status" value="1"/>
</dbReference>
<evidence type="ECO:0000313" key="3">
    <source>
        <dbReference type="EMBL" id="RHZ54890.1"/>
    </source>
</evidence>
<dbReference type="SUPFAM" id="SSF55031">
    <property type="entry name" value="Bacterial exopeptidase dimerisation domain"/>
    <property type="match status" value="1"/>
</dbReference>
<gene>
    <name evidence="3" type="ORF">CDV56_106628</name>
</gene>
<protein>
    <recommendedName>
        <fullName evidence="2">Peptidase M20 dimerisation domain-containing protein</fullName>
    </recommendedName>
</protein>
<proteinExistence type="predicted"/>
<feature type="region of interest" description="Disordered" evidence="1">
    <location>
        <begin position="227"/>
        <end position="249"/>
    </location>
</feature>
<evidence type="ECO:0000259" key="2">
    <source>
        <dbReference type="Pfam" id="PF07687"/>
    </source>
</evidence>
<dbReference type="InterPro" id="IPR052030">
    <property type="entry name" value="Peptidase_M20/M20A_hydrolases"/>
</dbReference>
<dbReference type="InterPro" id="IPR036264">
    <property type="entry name" value="Bact_exopeptidase_dim_dom"/>
</dbReference>
<dbReference type="Proteomes" id="UP000215305">
    <property type="component" value="Unassembled WGS sequence"/>
</dbReference>
<dbReference type="OrthoDB" id="6119954at2759"/>